<dbReference type="InterPro" id="IPR011009">
    <property type="entry name" value="Kinase-like_dom_sf"/>
</dbReference>
<protein>
    <submittedName>
        <fullName evidence="8">Protein kinase domain containing protein</fullName>
    </submittedName>
</protein>
<feature type="compositionally biased region" description="Low complexity" evidence="6">
    <location>
        <begin position="414"/>
        <end position="426"/>
    </location>
</feature>
<evidence type="ECO:0000313" key="9">
    <source>
        <dbReference type="Proteomes" id="UP001195914"/>
    </source>
</evidence>
<reference evidence="8" key="1">
    <citation type="journal article" date="2014" name="Nucleic Acids Res.">
        <title>The evolutionary dynamics of variant antigen genes in Babesia reveal a history of genomic innovation underlying host-parasite interaction.</title>
        <authorList>
            <person name="Jackson A.P."/>
            <person name="Otto T.D."/>
            <person name="Darby A."/>
            <person name="Ramaprasad A."/>
            <person name="Xia D."/>
            <person name="Echaide I.E."/>
            <person name="Farber M."/>
            <person name="Gahlot S."/>
            <person name="Gamble J."/>
            <person name="Gupta D."/>
            <person name="Gupta Y."/>
            <person name="Jackson L."/>
            <person name="Malandrin L."/>
            <person name="Malas T.B."/>
            <person name="Moussa E."/>
            <person name="Nair M."/>
            <person name="Reid A.J."/>
            <person name="Sanders M."/>
            <person name="Sharma J."/>
            <person name="Tracey A."/>
            <person name="Quail M.A."/>
            <person name="Weir W."/>
            <person name="Wastling J.M."/>
            <person name="Hall N."/>
            <person name="Willadsen P."/>
            <person name="Lingelbach K."/>
            <person name="Shiels B."/>
            <person name="Tait A."/>
            <person name="Berriman M."/>
            <person name="Allred D.R."/>
            <person name="Pain A."/>
        </authorList>
    </citation>
    <scope>NUCLEOTIDE SEQUENCE</scope>
    <source>
        <strain evidence="8">1802A</strain>
    </source>
</reference>
<keyword evidence="4 8" id="KW-0418">Kinase</keyword>
<feature type="compositionally biased region" description="Polar residues" evidence="6">
    <location>
        <begin position="391"/>
        <end position="413"/>
    </location>
</feature>
<feature type="compositionally biased region" description="Basic and acidic residues" evidence="6">
    <location>
        <begin position="451"/>
        <end position="464"/>
    </location>
</feature>
<dbReference type="GO" id="GO:0035556">
    <property type="term" value="P:intracellular signal transduction"/>
    <property type="evidence" value="ECO:0007669"/>
    <property type="project" value="TreeGrafter"/>
</dbReference>
<evidence type="ECO:0000256" key="5">
    <source>
        <dbReference type="ARBA" id="ARBA00022840"/>
    </source>
</evidence>
<evidence type="ECO:0000256" key="6">
    <source>
        <dbReference type="SAM" id="MobiDB-lite"/>
    </source>
</evidence>
<name>A0AAD9LEG4_BABDI</name>
<evidence type="ECO:0000256" key="2">
    <source>
        <dbReference type="ARBA" id="ARBA00022679"/>
    </source>
</evidence>
<dbReference type="InterPro" id="IPR000719">
    <property type="entry name" value="Prot_kinase_dom"/>
</dbReference>
<dbReference type="GO" id="GO:0007059">
    <property type="term" value="P:chromosome segregation"/>
    <property type="evidence" value="ECO:0007669"/>
    <property type="project" value="TreeGrafter"/>
</dbReference>
<evidence type="ECO:0000256" key="4">
    <source>
        <dbReference type="ARBA" id="ARBA00022777"/>
    </source>
</evidence>
<dbReference type="EMBL" id="JAHBMH010000073">
    <property type="protein sequence ID" value="KAK1933261.1"/>
    <property type="molecule type" value="Genomic_DNA"/>
</dbReference>
<evidence type="ECO:0000259" key="7">
    <source>
        <dbReference type="PROSITE" id="PS50011"/>
    </source>
</evidence>
<dbReference type="PANTHER" id="PTHR22974">
    <property type="entry name" value="MIXED LINEAGE PROTEIN KINASE"/>
    <property type="match status" value="1"/>
</dbReference>
<dbReference type="GO" id="GO:0005524">
    <property type="term" value="F:ATP binding"/>
    <property type="evidence" value="ECO:0007669"/>
    <property type="project" value="UniProtKB-KW"/>
</dbReference>
<keyword evidence="5" id="KW-0067">ATP-binding</keyword>
<dbReference type="GO" id="GO:0004674">
    <property type="term" value="F:protein serine/threonine kinase activity"/>
    <property type="evidence" value="ECO:0007669"/>
    <property type="project" value="UniProtKB-KW"/>
</dbReference>
<dbReference type="PROSITE" id="PS50011">
    <property type="entry name" value="PROTEIN_KINASE_DOM"/>
    <property type="match status" value="1"/>
</dbReference>
<dbReference type="Proteomes" id="UP001195914">
    <property type="component" value="Unassembled WGS sequence"/>
</dbReference>
<evidence type="ECO:0000256" key="3">
    <source>
        <dbReference type="ARBA" id="ARBA00022741"/>
    </source>
</evidence>
<organism evidence="8 9">
    <name type="scientific">Babesia divergens</name>
    <dbReference type="NCBI Taxonomy" id="32595"/>
    <lineage>
        <taxon>Eukaryota</taxon>
        <taxon>Sar</taxon>
        <taxon>Alveolata</taxon>
        <taxon>Apicomplexa</taxon>
        <taxon>Aconoidasida</taxon>
        <taxon>Piroplasmida</taxon>
        <taxon>Babesiidae</taxon>
        <taxon>Babesia</taxon>
    </lineage>
</organism>
<dbReference type="GO" id="GO:0005634">
    <property type="term" value="C:nucleus"/>
    <property type="evidence" value="ECO:0007669"/>
    <property type="project" value="TreeGrafter"/>
</dbReference>
<evidence type="ECO:0000313" key="8">
    <source>
        <dbReference type="EMBL" id="KAK1933261.1"/>
    </source>
</evidence>
<feature type="compositionally biased region" description="Polar residues" evidence="6">
    <location>
        <begin position="348"/>
        <end position="368"/>
    </location>
</feature>
<comment type="caution">
    <text evidence="8">The sequence shown here is derived from an EMBL/GenBank/DDBJ whole genome shotgun (WGS) entry which is preliminary data.</text>
</comment>
<dbReference type="SUPFAM" id="SSF56112">
    <property type="entry name" value="Protein kinase-like (PK-like)"/>
    <property type="match status" value="1"/>
</dbReference>
<dbReference type="SMART" id="SM00220">
    <property type="entry name" value="S_TKc"/>
    <property type="match status" value="1"/>
</dbReference>
<keyword evidence="1" id="KW-0723">Serine/threonine-protein kinase</keyword>
<dbReference type="PANTHER" id="PTHR22974:SF23">
    <property type="entry name" value="TOUSLED-LIKE KINASE, ISOFORM G"/>
    <property type="match status" value="1"/>
</dbReference>
<keyword evidence="9" id="KW-1185">Reference proteome</keyword>
<reference evidence="8" key="2">
    <citation type="submission" date="2021-05" db="EMBL/GenBank/DDBJ databases">
        <authorList>
            <person name="Pain A."/>
        </authorList>
    </citation>
    <scope>NUCLEOTIDE SEQUENCE</scope>
    <source>
        <strain evidence="8">1802A</strain>
    </source>
</reference>
<dbReference type="Pfam" id="PF00069">
    <property type="entry name" value="Pkinase"/>
    <property type="match status" value="1"/>
</dbReference>
<proteinExistence type="predicted"/>
<sequence length="969" mass="110722">MNSVSPKRHIDGAVAPLMFININNKHELFAVPKEYPYKQSGETISDDQQKAAFYADMVYPILPKIVKTPRRTLVPFSSASNEEQDITFNTRLDIKVLPKIEQIVNGEAKDLDPLIQDTTKCLSQEFAKDRRHYLFSKQWKRNALNDWLQQHYIEKFDINNDITLKENLKRKSGANTTAMRFIDNMRPMKRDRASVLNDVAVKDWINAGPAYSKTLSEMLRKYHEFLHQKQQSNGEIKRKVASTSRYFFEILAEAKECERKMQERELVTEERLYGRKDFIADLERENQLNKNRCKKLYSLYLNCQRKNQCRGRETALYVGESPNREQQVTAAAAVTAANVNNVEHSYDMNQCNTTADPEPNTQENNQHTSSKHEDANVENPSYSVEIRNQGAKCSTVTTTAPPKSENTSDAYQQSSSHINKNSSSNSAWDEINNLQSKASREVPASRTLTYDLKDEPVTPKRQTEARNATSRQLNSSQRTTPRTKEGSRMYDSNSPFYGGNTTSMMDADLQLSNRLSTGGGVNKWIYSKMEERGELEGYRLLLNELNALLFSNGNVVMGYTSLPQALEWLDETDVNRMIVPPSQENFRDGTLYTACSFVEIKLMKVLQGGICALRSRQRSVEFDTAVLQQILEVNNELLELKRRVDNGRCALYKKLKRDWAERNSKWAGFPPLKRGYRLLNMLGKGGFAEVWEVLDPITLTVQAAKLHILSHDMNSVERGNVVMRVKNEIDIHKTCRTHKNIVNMKACFEMGDNMLATILELCDDGDLDHYIKLHAPVPEKLALTWTYQILEGLHYMKTLPEGRVHHCDLKPGNILKHKGNIKLADFGLSKVGKTNMCTENMQMVPHQSTMELWGGGGTILYQPPECLLTHFRSNQVILTDKIDIWAVGCILYEMLYNSRPFGFIGGRRSLSERMYQAIVGGVKFPPNDRVSEGCKELIMKFLSFDPNARPSIEEAMSSPLFHLQFQEPM</sequence>
<gene>
    <name evidence="8" type="ORF">X943_002898</name>
</gene>
<keyword evidence="2" id="KW-0808">Transferase</keyword>
<feature type="compositionally biased region" description="Polar residues" evidence="6">
    <location>
        <begin position="465"/>
        <end position="480"/>
    </location>
</feature>
<accession>A0AAD9LEG4</accession>
<evidence type="ECO:0000256" key="1">
    <source>
        <dbReference type="ARBA" id="ARBA00022527"/>
    </source>
</evidence>
<keyword evidence="3" id="KW-0547">Nucleotide-binding</keyword>
<feature type="region of interest" description="Disordered" evidence="6">
    <location>
        <begin position="348"/>
        <end position="493"/>
    </location>
</feature>
<dbReference type="Gene3D" id="1.10.510.10">
    <property type="entry name" value="Transferase(Phosphotransferase) domain 1"/>
    <property type="match status" value="1"/>
</dbReference>
<feature type="domain" description="Protein kinase" evidence="7">
    <location>
        <begin position="676"/>
        <end position="961"/>
    </location>
</feature>
<dbReference type="AlphaFoldDB" id="A0AAD9LEG4"/>